<organism evidence="2 3">
    <name type="scientific">Pseudomonas benzenivorans</name>
    <dbReference type="NCBI Taxonomy" id="556533"/>
    <lineage>
        <taxon>Bacteria</taxon>
        <taxon>Pseudomonadati</taxon>
        <taxon>Pseudomonadota</taxon>
        <taxon>Gammaproteobacteria</taxon>
        <taxon>Pseudomonadales</taxon>
        <taxon>Pseudomonadaceae</taxon>
        <taxon>Pseudomonas</taxon>
    </lineage>
</organism>
<evidence type="ECO:0008006" key="4">
    <source>
        <dbReference type="Google" id="ProtNLM"/>
    </source>
</evidence>
<sequence length="127" mass="13931">MYNAIKKYAPILFISTAIVSGLNYFSYQAIIQITQAQTDTVPTKLILEIITTIAIHIIALSAVPLTLSAKNRMLTSYVALTTLGAIYTTHMTGMNAAGPTIAIVAFSYLAFYGYSKAKGIYNYYRTK</sequence>
<keyword evidence="3" id="KW-1185">Reference proteome</keyword>
<feature type="transmembrane region" description="Helical" evidence="1">
    <location>
        <begin position="45"/>
        <end position="67"/>
    </location>
</feature>
<keyword evidence="1" id="KW-0472">Membrane</keyword>
<feature type="transmembrane region" description="Helical" evidence="1">
    <location>
        <begin position="96"/>
        <end position="115"/>
    </location>
</feature>
<feature type="transmembrane region" description="Helical" evidence="1">
    <location>
        <begin position="74"/>
        <end position="90"/>
    </location>
</feature>
<evidence type="ECO:0000313" key="3">
    <source>
        <dbReference type="Proteomes" id="UP001059672"/>
    </source>
</evidence>
<name>A0ABY5H7R3_9PSED</name>
<keyword evidence="1" id="KW-0812">Transmembrane</keyword>
<protein>
    <recommendedName>
        <fullName evidence="4">DoxX-like family protein</fullName>
    </recommendedName>
</protein>
<dbReference type="RefSeq" id="WP_255838654.1">
    <property type="nucleotide sequence ID" value="NZ_CP073346.1"/>
</dbReference>
<keyword evidence="1" id="KW-1133">Transmembrane helix</keyword>
<proteinExistence type="predicted"/>
<evidence type="ECO:0000256" key="1">
    <source>
        <dbReference type="SAM" id="Phobius"/>
    </source>
</evidence>
<feature type="transmembrane region" description="Helical" evidence="1">
    <location>
        <begin position="12"/>
        <end position="33"/>
    </location>
</feature>
<dbReference type="Proteomes" id="UP001059672">
    <property type="component" value="Chromosome"/>
</dbReference>
<dbReference type="EMBL" id="CP073346">
    <property type="protein sequence ID" value="UTW08054.1"/>
    <property type="molecule type" value="Genomic_DNA"/>
</dbReference>
<gene>
    <name evidence="2" type="ORF">KDW96_01595</name>
</gene>
<reference evidence="2" key="1">
    <citation type="submission" date="2021-04" db="EMBL/GenBank/DDBJ databases">
        <title>Oceanospirillales bacteria with DddD are important DMSP degraders in coastal seawater.</title>
        <authorList>
            <person name="Liu J."/>
        </authorList>
    </citation>
    <scope>NUCLEOTIDE SEQUENCE</scope>
    <source>
        <strain evidence="2">D13-4</strain>
    </source>
</reference>
<accession>A0ABY5H7R3</accession>
<evidence type="ECO:0000313" key="2">
    <source>
        <dbReference type="EMBL" id="UTW08054.1"/>
    </source>
</evidence>